<dbReference type="Proteomes" id="UP000198571">
    <property type="component" value="Unassembled WGS sequence"/>
</dbReference>
<keyword evidence="1" id="KW-0802">TPR repeat</keyword>
<name>A0A1H9X6T3_9BACI</name>
<feature type="repeat" description="TPR" evidence="1">
    <location>
        <begin position="20"/>
        <end position="53"/>
    </location>
</feature>
<dbReference type="Pfam" id="PF13432">
    <property type="entry name" value="TPR_16"/>
    <property type="match status" value="1"/>
</dbReference>
<dbReference type="SUPFAM" id="SSF48452">
    <property type="entry name" value="TPR-like"/>
    <property type="match status" value="2"/>
</dbReference>
<dbReference type="InterPro" id="IPR019734">
    <property type="entry name" value="TPR_rpt"/>
</dbReference>
<sequence length="348" mass="40495">MPGIETKEKKGQVIPFIQDGGYFYKKGIEAYQNQQIERAVQYFKRAIRVEPEEPVFSCQLAIVLSERGEYEASNDYLTKIKTDIDPSMSECYFFLANNMAHLGKLEEAKENLEVYLEIDEEGEFSEDAESLLDMVNNQLGESGEKDMPAKEKLDDFHFIGLLNSGKYAEAEEEARKQMAAVPSHWNLYVYLAEALMYQNRQKEAEQILKDLLIKDEPNFLAQCQMAVLLYQNNDPQASVWIRNIINLRPMDHFHCYFLGRSLLFAGEYQKAYEWYAKLLNKKLLPGFHDFNHQLALLSWHTGNKEAAKKLWVSIEADEPEKKQLTQTFIKEIDNGNEPPRDISRFLYR</sequence>
<dbReference type="RefSeq" id="WP_093056051.1">
    <property type="nucleotide sequence ID" value="NZ_FOGT01000027.1"/>
</dbReference>
<dbReference type="Pfam" id="PF14559">
    <property type="entry name" value="TPR_19"/>
    <property type="match status" value="1"/>
</dbReference>
<dbReference type="PROSITE" id="PS50005">
    <property type="entry name" value="TPR"/>
    <property type="match status" value="1"/>
</dbReference>
<organism evidence="2 3">
    <name type="scientific">Salipaludibacillus aurantiacus</name>
    <dbReference type="NCBI Taxonomy" id="1601833"/>
    <lineage>
        <taxon>Bacteria</taxon>
        <taxon>Bacillati</taxon>
        <taxon>Bacillota</taxon>
        <taxon>Bacilli</taxon>
        <taxon>Bacillales</taxon>
        <taxon>Bacillaceae</taxon>
    </lineage>
</organism>
<dbReference type="PANTHER" id="PTHR12558">
    <property type="entry name" value="CELL DIVISION CYCLE 16,23,27"/>
    <property type="match status" value="1"/>
</dbReference>
<evidence type="ECO:0000313" key="3">
    <source>
        <dbReference type="Proteomes" id="UP000198571"/>
    </source>
</evidence>
<dbReference type="AlphaFoldDB" id="A0A1H9X6T3"/>
<evidence type="ECO:0000256" key="1">
    <source>
        <dbReference type="PROSITE-ProRule" id="PRU00339"/>
    </source>
</evidence>
<reference evidence="3" key="1">
    <citation type="submission" date="2016-10" db="EMBL/GenBank/DDBJ databases">
        <authorList>
            <person name="Varghese N."/>
            <person name="Submissions S."/>
        </authorList>
    </citation>
    <scope>NUCLEOTIDE SEQUENCE [LARGE SCALE GENOMIC DNA]</scope>
    <source>
        <strain evidence="3">S9</strain>
    </source>
</reference>
<keyword evidence="3" id="KW-1185">Reference proteome</keyword>
<accession>A0A1H9X6T3</accession>
<proteinExistence type="predicted"/>
<dbReference type="EMBL" id="FOGT01000027">
    <property type="protein sequence ID" value="SES41845.1"/>
    <property type="molecule type" value="Genomic_DNA"/>
</dbReference>
<dbReference type="InterPro" id="IPR011990">
    <property type="entry name" value="TPR-like_helical_dom_sf"/>
</dbReference>
<dbReference type="OrthoDB" id="600613at2"/>
<dbReference type="PANTHER" id="PTHR12558:SF13">
    <property type="entry name" value="CELL DIVISION CYCLE PROTEIN 27 HOMOLOG"/>
    <property type="match status" value="1"/>
</dbReference>
<dbReference type="SMART" id="SM00028">
    <property type="entry name" value="TPR"/>
    <property type="match status" value="4"/>
</dbReference>
<dbReference type="Gene3D" id="1.25.40.10">
    <property type="entry name" value="Tetratricopeptide repeat domain"/>
    <property type="match status" value="2"/>
</dbReference>
<gene>
    <name evidence="2" type="ORF">SAMN05518684_12724</name>
</gene>
<evidence type="ECO:0000313" key="2">
    <source>
        <dbReference type="EMBL" id="SES41845.1"/>
    </source>
</evidence>
<dbReference type="STRING" id="1601833.SAMN05518684_12724"/>
<protein>
    <submittedName>
        <fullName evidence="2">Tetratricopeptide repeat-containing protein</fullName>
    </submittedName>
</protein>